<proteinExistence type="predicted"/>
<evidence type="ECO:0000313" key="2">
    <source>
        <dbReference type="Proteomes" id="UP001237737"/>
    </source>
</evidence>
<evidence type="ECO:0000313" key="1">
    <source>
        <dbReference type="EMBL" id="MDQ0009939.1"/>
    </source>
</evidence>
<sequence length="96" mass="10240">MKKALVPASLLAGALLVGALPTFAGGGRIGFHGVIVEPSCPVGEGKLDCPAGRRGDAIIRLLDTPLTQADARLSLFDYALHRDPSRSWRLVEVTYR</sequence>
<organism evidence="1 2">
    <name type="scientific">Luteibacter jiangsuensis</name>
    <dbReference type="NCBI Taxonomy" id="637577"/>
    <lineage>
        <taxon>Bacteria</taxon>
        <taxon>Pseudomonadati</taxon>
        <taxon>Pseudomonadota</taxon>
        <taxon>Gammaproteobacteria</taxon>
        <taxon>Lysobacterales</taxon>
        <taxon>Rhodanobacteraceae</taxon>
        <taxon>Luteibacter</taxon>
    </lineage>
</organism>
<gene>
    <name evidence="1" type="ORF">J2T07_002129</name>
</gene>
<reference evidence="1 2" key="1">
    <citation type="submission" date="2023-07" db="EMBL/GenBank/DDBJ databases">
        <title>Sorghum-associated microbial communities from plants grown in Nebraska, USA.</title>
        <authorList>
            <person name="Schachtman D."/>
        </authorList>
    </citation>
    <scope>NUCLEOTIDE SEQUENCE [LARGE SCALE GENOMIC DNA]</scope>
    <source>
        <strain evidence="1 2">CC60</strain>
    </source>
</reference>
<keyword evidence="2" id="KW-1185">Reference proteome</keyword>
<comment type="caution">
    <text evidence="1">The sequence shown here is derived from an EMBL/GenBank/DDBJ whole genome shotgun (WGS) entry which is preliminary data.</text>
</comment>
<protein>
    <recommendedName>
        <fullName evidence="3">Type 1 fimbrial protein</fullName>
    </recommendedName>
</protein>
<accession>A0ABT9SZF3</accession>
<dbReference type="RefSeq" id="WP_306849747.1">
    <property type="nucleotide sequence ID" value="NZ_JAUSSK010000003.1"/>
</dbReference>
<name>A0ABT9SZF3_9GAMM</name>
<dbReference type="Proteomes" id="UP001237737">
    <property type="component" value="Unassembled WGS sequence"/>
</dbReference>
<evidence type="ECO:0008006" key="3">
    <source>
        <dbReference type="Google" id="ProtNLM"/>
    </source>
</evidence>
<dbReference type="EMBL" id="JAUSSK010000003">
    <property type="protein sequence ID" value="MDQ0009939.1"/>
    <property type="molecule type" value="Genomic_DNA"/>
</dbReference>